<proteinExistence type="predicted"/>
<name>A0A9P4QRI9_9PLEO</name>
<comment type="caution">
    <text evidence="3">The sequence shown here is derived from an EMBL/GenBank/DDBJ whole genome shotgun (WGS) entry which is preliminary data.</text>
</comment>
<accession>A0A9P4QRI9</accession>
<reference evidence="3" key="1">
    <citation type="journal article" date="2020" name="Stud. Mycol.">
        <title>101 Dothideomycetes genomes: a test case for predicting lifestyles and emergence of pathogens.</title>
        <authorList>
            <person name="Haridas S."/>
            <person name="Albert R."/>
            <person name="Binder M."/>
            <person name="Bloem J."/>
            <person name="Labutti K."/>
            <person name="Salamov A."/>
            <person name="Andreopoulos B."/>
            <person name="Baker S."/>
            <person name="Barry K."/>
            <person name="Bills G."/>
            <person name="Bluhm B."/>
            <person name="Cannon C."/>
            <person name="Castanera R."/>
            <person name="Culley D."/>
            <person name="Daum C."/>
            <person name="Ezra D."/>
            <person name="Gonzalez J."/>
            <person name="Henrissat B."/>
            <person name="Kuo A."/>
            <person name="Liang C."/>
            <person name="Lipzen A."/>
            <person name="Lutzoni F."/>
            <person name="Magnuson J."/>
            <person name="Mondo S."/>
            <person name="Nolan M."/>
            <person name="Ohm R."/>
            <person name="Pangilinan J."/>
            <person name="Park H.-J."/>
            <person name="Ramirez L."/>
            <person name="Alfaro M."/>
            <person name="Sun H."/>
            <person name="Tritt A."/>
            <person name="Yoshinaga Y."/>
            <person name="Zwiers L.-H."/>
            <person name="Turgeon B."/>
            <person name="Goodwin S."/>
            <person name="Spatafora J."/>
            <person name="Crous P."/>
            <person name="Grigoriev I."/>
        </authorList>
    </citation>
    <scope>NUCLEOTIDE SEQUENCE</scope>
    <source>
        <strain evidence="3">CBS 125425</strain>
    </source>
</reference>
<sequence length="265" mass="29104">MAPPSPALPNLNKPTTAFRTSHNKANTHHHRPPSNPRPLNTYIPIPQSPPPPDSPSIQLSSLAVSPVIDALPAPRKISTKPFFSQPFHRRKSELQTLLPKPSPQQTPNPHHPSTTMSRHRPPHRLNTRETICVALALLVFILLILLFPLTVLFFRATPSLSPRGILCQECSSLCAKVGNDVCGPLGCKFDSNTTGNWSGPAVDDYIKGMQACWLVGDAWTMGTGPGVAKRPMVLPLNVTTVWPFMRQGGRQVTRPRTVPQTLLTR</sequence>
<evidence type="ECO:0000256" key="1">
    <source>
        <dbReference type="SAM" id="MobiDB-lite"/>
    </source>
</evidence>
<gene>
    <name evidence="3" type="ORF">EJ04DRAFT_525276</name>
</gene>
<feature type="region of interest" description="Disordered" evidence="1">
    <location>
        <begin position="98"/>
        <end position="122"/>
    </location>
</feature>
<evidence type="ECO:0000313" key="4">
    <source>
        <dbReference type="Proteomes" id="UP000799444"/>
    </source>
</evidence>
<dbReference type="EMBL" id="ML996176">
    <property type="protein sequence ID" value="KAF2732468.1"/>
    <property type="molecule type" value="Genomic_DNA"/>
</dbReference>
<feature type="region of interest" description="Disordered" evidence="1">
    <location>
        <begin position="1"/>
        <end position="58"/>
    </location>
</feature>
<keyword evidence="2" id="KW-1133">Transmembrane helix</keyword>
<protein>
    <submittedName>
        <fullName evidence="3">Uncharacterized protein</fullName>
    </submittedName>
</protein>
<feature type="transmembrane region" description="Helical" evidence="2">
    <location>
        <begin position="130"/>
        <end position="154"/>
    </location>
</feature>
<keyword evidence="2" id="KW-0472">Membrane</keyword>
<feature type="compositionally biased region" description="Basic residues" evidence="1">
    <location>
        <begin position="21"/>
        <end position="32"/>
    </location>
</feature>
<evidence type="ECO:0000313" key="3">
    <source>
        <dbReference type="EMBL" id="KAF2732468.1"/>
    </source>
</evidence>
<dbReference type="AlphaFoldDB" id="A0A9P4QRI9"/>
<keyword evidence="2" id="KW-0812">Transmembrane</keyword>
<keyword evidence="4" id="KW-1185">Reference proteome</keyword>
<organism evidence="3 4">
    <name type="scientific">Polyplosphaeria fusca</name>
    <dbReference type="NCBI Taxonomy" id="682080"/>
    <lineage>
        <taxon>Eukaryota</taxon>
        <taxon>Fungi</taxon>
        <taxon>Dikarya</taxon>
        <taxon>Ascomycota</taxon>
        <taxon>Pezizomycotina</taxon>
        <taxon>Dothideomycetes</taxon>
        <taxon>Pleosporomycetidae</taxon>
        <taxon>Pleosporales</taxon>
        <taxon>Tetraplosphaeriaceae</taxon>
        <taxon>Polyplosphaeria</taxon>
    </lineage>
</organism>
<evidence type="ECO:0000256" key="2">
    <source>
        <dbReference type="SAM" id="Phobius"/>
    </source>
</evidence>
<feature type="compositionally biased region" description="Pro residues" evidence="1">
    <location>
        <begin position="100"/>
        <end position="110"/>
    </location>
</feature>
<dbReference type="Proteomes" id="UP000799444">
    <property type="component" value="Unassembled WGS sequence"/>
</dbReference>